<feature type="non-terminal residue" evidence="1">
    <location>
        <position position="1"/>
    </location>
</feature>
<gene>
    <name evidence="1" type="ORF">LCGC14_1826730</name>
</gene>
<dbReference type="EMBL" id="LAZR01017974">
    <property type="protein sequence ID" value="KKL98211.1"/>
    <property type="molecule type" value="Genomic_DNA"/>
</dbReference>
<comment type="caution">
    <text evidence="1">The sequence shown here is derived from an EMBL/GenBank/DDBJ whole genome shotgun (WGS) entry which is preliminary data.</text>
</comment>
<name>A0A0F9H5E3_9ZZZZ</name>
<reference evidence="1" key="1">
    <citation type="journal article" date="2015" name="Nature">
        <title>Complex archaea that bridge the gap between prokaryotes and eukaryotes.</title>
        <authorList>
            <person name="Spang A."/>
            <person name="Saw J.H."/>
            <person name="Jorgensen S.L."/>
            <person name="Zaremba-Niedzwiedzka K."/>
            <person name="Martijn J."/>
            <person name="Lind A.E."/>
            <person name="van Eijk R."/>
            <person name="Schleper C."/>
            <person name="Guy L."/>
            <person name="Ettema T.J."/>
        </authorList>
    </citation>
    <scope>NUCLEOTIDE SEQUENCE</scope>
</reference>
<organism evidence="1">
    <name type="scientific">marine sediment metagenome</name>
    <dbReference type="NCBI Taxonomy" id="412755"/>
    <lineage>
        <taxon>unclassified sequences</taxon>
        <taxon>metagenomes</taxon>
        <taxon>ecological metagenomes</taxon>
    </lineage>
</organism>
<sequence length="78" mass="8670">GPPWDAVKAAFDELCPNDAAKAERELWAGVVAKMQTPAPEARDAEIRTGVAVRWHYADGYNSACEEIEQRLRRTDNSP</sequence>
<proteinExistence type="predicted"/>
<evidence type="ECO:0000313" key="1">
    <source>
        <dbReference type="EMBL" id="KKL98211.1"/>
    </source>
</evidence>
<accession>A0A0F9H5E3</accession>
<dbReference type="AlphaFoldDB" id="A0A0F9H5E3"/>
<protein>
    <submittedName>
        <fullName evidence="1">Uncharacterized protein</fullName>
    </submittedName>
</protein>